<keyword evidence="4" id="KW-1185">Reference proteome</keyword>
<name>A0A939T4Y5_9ACTN</name>
<protein>
    <submittedName>
        <fullName evidence="3">Uncharacterized protein</fullName>
    </submittedName>
</protein>
<keyword evidence="2" id="KW-0812">Transmembrane</keyword>
<evidence type="ECO:0000256" key="2">
    <source>
        <dbReference type="SAM" id="Phobius"/>
    </source>
</evidence>
<evidence type="ECO:0000256" key="1">
    <source>
        <dbReference type="SAM" id="MobiDB-lite"/>
    </source>
</evidence>
<dbReference type="Proteomes" id="UP000669179">
    <property type="component" value="Unassembled WGS sequence"/>
</dbReference>
<reference evidence="3" key="1">
    <citation type="submission" date="2021-03" db="EMBL/GenBank/DDBJ databases">
        <authorList>
            <person name="Kanchanasin P."/>
            <person name="Saeng-In P."/>
            <person name="Phongsopitanun W."/>
            <person name="Yuki M."/>
            <person name="Kudo T."/>
            <person name="Ohkuma M."/>
            <person name="Tanasupawat S."/>
        </authorList>
    </citation>
    <scope>NUCLEOTIDE SEQUENCE</scope>
    <source>
        <strain evidence="3">GKU 128</strain>
    </source>
</reference>
<accession>A0A939T4Y5</accession>
<feature type="compositionally biased region" description="Low complexity" evidence="1">
    <location>
        <begin position="81"/>
        <end position="93"/>
    </location>
</feature>
<evidence type="ECO:0000313" key="4">
    <source>
        <dbReference type="Proteomes" id="UP000669179"/>
    </source>
</evidence>
<dbReference type="RefSeq" id="WP_208256506.1">
    <property type="nucleotide sequence ID" value="NZ_JAGEOJ010000006.1"/>
</dbReference>
<proteinExistence type="predicted"/>
<keyword evidence="2" id="KW-1133">Transmembrane helix</keyword>
<evidence type="ECO:0000313" key="3">
    <source>
        <dbReference type="EMBL" id="MBO2448854.1"/>
    </source>
</evidence>
<comment type="caution">
    <text evidence="3">The sequence shown here is derived from an EMBL/GenBank/DDBJ whole genome shotgun (WGS) entry which is preliminary data.</text>
</comment>
<keyword evidence="2" id="KW-0472">Membrane</keyword>
<feature type="region of interest" description="Disordered" evidence="1">
    <location>
        <begin position="75"/>
        <end position="101"/>
    </location>
</feature>
<gene>
    <name evidence="3" type="ORF">J4573_17250</name>
</gene>
<dbReference type="AlphaFoldDB" id="A0A939T4Y5"/>
<sequence length="222" mass="23828">MERHEIREQLRSVAGEGRPDRDRIWARIEAGMAETVPAPQSRTRAWPRMAMAALATVAVMVLASGVAWQLTGRNEAPPAAPASTSTSTPSSPASAPPRAPVNRSWAVTASVDPNSNAYWAQNTLVLKVKHKLTGLAVTIRVARTANVAATASWLSLPASDFRISTDTTASEVIYRWTLLPGRTIRPGSYTLAAQYNRGAGHDPRQDAYSVRSDGDLSAGGHF</sequence>
<dbReference type="EMBL" id="JAGEOJ010000006">
    <property type="protein sequence ID" value="MBO2448854.1"/>
    <property type="molecule type" value="Genomic_DNA"/>
</dbReference>
<feature type="region of interest" description="Disordered" evidence="1">
    <location>
        <begin position="197"/>
        <end position="222"/>
    </location>
</feature>
<organism evidence="3 4">
    <name type="scientific">Actinomadura barringtoniae</name>
    <dbReference type="NCBI Taxonomy" id="1427535"/>
    <lineage>
        <taxon>Bacteria</taxon>
        <taxon>Bacillati</taxon>
        <taxon>Actinomycetota</taxon>
        <taxon>Actinomycetes</taxon>
        <taxon>Streptosporangiales</taxon>
        <taxon>Thermomonosporaceae</taxon>
        <taxon>Actinomadura</taxon>
    </lineage>
</organism>
<feature type="transmembrane region" description="Helical" evidence="2">
    <location>
        <begin position="49"/>
        <end position="68"/>
    </location>
</feature>